<name>A0A9N7VM42_PLEPL</name>
<feature type="compositionally biased region" description="Basic and acidic residues" evidence="1">
    <location>
        <begin position="1"/>
        <end position="10"/>
    </location>
</feature>
<comment type="caution">
    <text evidence="2">The sequence shown here is derived from an EMBL/GenBank/DDBJ whole genome shotgun (WGS) entry which is preliminary data.</text>
</comment>
<gene>
    <name evidence="2" type="ORF">PLEPLA_LOCUS39773</name>
</gene>
<evidence type="ECO:0000313" key="2">
    <source>
        <dbReference type="EMBL" id="CAB1452034.1"/>
    </source>
</evidence>
<evidence type="ECO:0000313" key="3">
    <source>
        <dbReference type="Proteomes" id="UP001153269"/>
    </source>
</evidence>
<evidence type="ECO:0000256" key="1">
    <source>
        <dbReference type="SAM" id="MobiDB-lite"/>
    </source>
</evidence>
<organism evidence="2 3">
    <name type="scientific">Pleuronectes platessa</name>
    <name type="common">European plaice</name>
    <dbReference type="NCBI Taxonomy" id="8262"/>
    <lineage>
        <taxon>Eukaryota</taxon>
        <taxon>Metazoa</taxon>
        <taxon>Chordata</taxon>
        <taxon>Craniata</taxon>
        <taxon>Vertebrata</taxon>
        <taxon>Euteleostomi</taxon>
        <taxon>Actinopterygii</taxon>
        <taxon>Neopterygii</taxon>
        <taxon>Teleostei</taxon>
        <taxon>Neoteleostei</taxon>
        <taxon>Acanthomorphata</taxon>
        <taxon>Carangaria</taxon>
        <taxon>Pleuronectiformes</taxon>
        <taxon>Pleuronectoidei</taxon>
        <taxon>Pleuronectidae</taxon>
        <taxon>Pleuronectes</taxon>
    </lineage>
</organism>
<dbReference type="Proteomes" id="UP001153269">
    <property type="component" value="Unassembled WGS sequence"/>
</dbReference>
<feature type="region of interest" description="Disordered" evidence="1">
    <location>
        <begin position="1"/>
        <end position="26"/>
    </location>
</feature>
<sequence length="158" mass="17796">MSLKKIKQEADCPDYNSADEGQGAAELRDRVRKMTRRIAGGAGFSRGQRDGEMARVPTRRRHDKFFPALLPSRVFQFRLHRSLSVSRPTSQSVIPHSSCRNVEDESSAGVRPFIVSHLVLQCDRSRRGEYGKNTYERSGASLEISSDSPDPYLGEIRN</sequence>
<accession>A0A9N7VM42</accession>
<keyword evidence="3" id="KW-1185">Reference proteome</keyword>
<proteinExistence type="predicted"/>
<feature type="region of interest" description="Disordered" evidence="1">
    <location>
        <begin position="38"/>
        <end position="58"/>
    </location>
</feature>
<dbReference type="EMBL" id="CADEAL010004113">
    <property type="protein sequence ID" value="CAB1452034.1"/>
    <property type="molecule type" value="Genomic_DNA"/>
</dbReference>
<dbReference type="AlphaFoldDB" id="A0A9N7VM42"/>
<protein>
    <submittedName>
        <fullName evidence="2">Uncharacterized protein</fullName>
    </submittedName>
</protein>
<reference evidence="2" key="1">
    <citation type="submission" date="2020-03" db="EMBL/GenBank/DDBJ databases">
        <authorList>
            <person name="Weist P."/>
        </authorList>
    </citation>
    <scope>NUCLEOTIDE SEQUENCE</scope>
</reference>